<dbReference type="EMBL" id="QGNZ01000006">
    <property type="protein sequence ID" value="PWS25926.1"/>
    <property type="molecule type" value="Genomic_DNA"/>
</dbReference>
<dbReference type="AlphaFoldDB" id="A0A317EKX4"/>
<dbReference type="Proteomes" id="UP000245379">
    <property type="component" value="Unassembled WGS sequence"/>
</dbReference>
<sequence>MINLDFPWKFSNGKIIIYTIIQQAKDSPYFFYAHDNLIGSVNKVNGDWVQISGRQALDSVIEGIGMFIEEHINLATLPNDIIQGWPNEVLEVDTISDEEYLIIIADNVDIIKFEIEFRDQIPELVNQEWQVKFQVAKKISDESFEVDVN</sequence>
<proteinExistence type="predicted"/>
<reference evidence="1 2" key="1">
    <citation type="submission" date="2018-05" db="EMBL/GenBank/DDBJ databases">
        <title>Pedobacter paludis sp. nov., isolated from wetland soil.</title>
        <authorList>
            <person name="Zhang Y."/>
            <person name="Wang G."/>
        </authorList>
    </citation>
    <scope>NUCLEOTIDE SEQUENCE [LARGE SCALE GENOMIC DNA]</scope>
    <source>
        <strain evidence="1 2">KCTC22721</strain>
    </source>
</reference>
<protein>
    <submittedName>
        <fullName evidence="1">Uncharacterized protein</fullName>
    </submittedName>
</protein>
<name>A0A317EKX4_9SPHI</name>
<evidence type="ECO:0000313" key="1">
    <source>
        <dbReference type="EMBL" id="PWS25926.1"/>
    </source>
</evidence>
<dbReference type="RefSeq" id="WP_109927447.1">
    <property type="nucleotide sequence ID" value="NZ_QGNZ01000006.1"/>
</dbReference>
<evidence type="ECO:0000313" key="2">
    <source>
        <dbReference type="Proteomes" id="UP000245379"/>
    </source>
</evidence>
<dbReference type="OrthoDB" id="772985at2"/>
<comment type="caution">
    <text evidence="1">The sequence shown here is derived from an EMBL/GenBank/DDBJ whole genome shotgun (WGS) entry which is preliminary data.</text>
</comment>
<accession>A0A317EKX4</accession>
<gene>
    <name evidence="1" type="ORF">DHW03_19020</name>
</gene>
<keyword evidence="2" id="KW-1185">Reference proteome</keyword>
<organism evidence="1 2">
    <name type="scientific">Pedobacter yonginense</name>
    <dbReference type="NCBI Taxonomy" id="651869"/>
    <lineage>
        <taxon>Bacteria</taxon>
        <taxon>Pseudomonadati</taxon>
        <taxon>Bacteroidota</taxon>
        <taxon>Sphingobacteriia</taxon>
        <taxon>Sphingobacteriales</taxon>
        <taxon>Sphingobacteriaceae</taxon>
        <taxon>Pedobacter</taxon>
    </lineage>
</organism>